<dbReference type="Proteomes" id="UP000068167">
    <property type="component" value="Chromosome"/>
</dbReference>
<accession>A0A0K1RYM3</accession>
<dbReference type="Pfam" id="PF19991">
    <property type="entry name" value="HMA_2"/>
    <property type="match status" value="1"/>
</dbReference>
<dbReference type="KEGG" id="mpk:VL20_1775"/>
<organism evidence="1 2">
    <name type="scientific">Microcystis panniformis FACHB-1757</name>
    <dbReference type="NCBI Taxonomy" id="1638788"/>
    <lineage>
        <taxon>Bacteria</taxon>
        <taxon>Bacillati</taxon>
        <taxon>Cyanobacteriota</taxon>
        <taxon>Cyanophyceae</taxon>
        <taxon>Oscillatoriophycideae</taxon>
        <taxon>Chroococcales</taxon>
        <taxon>Microcystaceae</taxon>
        <taxon>Microcystis</taxon>
    </lineage>
</organism>
<keyword evidence="2" id="KW-1185">Reference proteome</keyword>
<reference evidence="1 2" key="1">
    <citation type="journal article" date="2016" name="Stand. Genomic Sci.">
        <title>Complete genome sequence and genomic characterization of Microcystis panniformis FACHB 1757 by third-generation sequencing.</title>
        <authorList>
            <person name="Zhang J.Y."/>
            <person name="Guan R."/>
            <person name="Zhang H.J."/>
            <person name="Li H."/>
            <person name="Xiao P."/>
            <person name="Yu G.L."/>
            <person name="Du L."/>
            <person name="Cao D.M."/>
            <person name="Zhu B.C."/>
            <person name="Li R.H."/>
            <person name="Lu Z.H."/>
        </authorList>
    </citation>
    <scope>NUCLEOTIDE SEQUENCE [LARGE SCALE GENOMIC DNA]</scope>
    <source>
        <strain evidence="1 2">FACHB-1757</strain>
    </source>
</reference>
<evidence type="ECO:0000313" key="2">
    <source>
        <dbReference type="Proteomes" id="UP000068167"/>
    </source>
</evidence>
<dbReference type="EMBL" id="CP011339">
    <property type="protein sequence ID" value="AKV66915.1"/>
    <property type="molecule type" value="Genomic_DNA"/>
</dbReference>
<protein>
    <submittedName>
        <fullName evidence="1">Cd/Co/Hg/Pb/Zn-translocating P-type ATPase</fullName>
    </submittedName>
</protein>
<dbReference type="AlphaFoldDB" id="A0A0K1RYM3"/>
<dbReference type="PATRIC" id="fig|1638788.3.peg.1784"/>
<evidence type="ECO:0000313" key="1">
    <source>
        <dbReference type="EMBL" id="AKV66915.1"/>
    </source>
</evidence>
<dbReference type="RefSeq" id="WP_002742210.1">
    <property type="nucleotide sequence ID" value="NZ_CP011339.1"/>
</dbReference>
<sequence length="182" mass="20081">MITNTEIVSTQSATSEDPQIQLAEFLREHNEVEMIIPVLMGLFITSRFQLRGANALLVNLAVASISRQIFQQLKSPFTSDPKTAEKSPDYSNQEIIPGCRIVHSVPGRIRLRIDRLSQDAAFAKRLNHLLAAETIVLSHRLNPTAASLAITYEAAGLSELDLGFRLINLLNLANSDSNLETS</sequence>
<gene>
    <name evidence="1" type="ORF">VL20_1775</name>
</gene>
<proteinExistence type="predicted"/>
<name>A0A0K1RYM3_9CHRO</name>